<sequence length="241" mass="26279">MTERLTTTDLARDFGDGAGVFGIDLTVRPGEIHALVGLNGAGKTTLMRLILGMLHPTGGACQIDGRRLAHLGADDWARVGHLVEQPFAYPELDVRTNLRLAARLRRIPAARAASLAEHAMTELDLTRYATVSARRLSQGNRQRLGLAAATQHHPDLIVLDEPTNALDPAGVILLRTVLSRRADAGAGILVSSHHLDEVARIAHRISVVNRGRLIGTLDPDTADLERTFFALVYQHEQDRPR</sequence>
<dbReference type="InterPro" id="IPR003439">
    <property type="entry name" value="ABC_transporter-like_ATP-bd"/>
</dbReference>
<comment type="similarity">
    <text evidence="1">Belongs to the ABC transporter superfamily.</text>
</comment>
<dbReference type="GO" id="GO:0016887">
    <property type="term" value="F:ATP hydrolysis activity"/>
    <property type="evidence" value="ECO:0007669"/>
    <property type="project" value="InterPro"/>
</dbReference>
<evidence type="ECO:0000256" key="4">
    <source>
        <dbReference type="ARBA" id="ARBA00022840"/>
    </source>
</evidence>
<protein>
    <submittedName>
        <fullName evidence="6">ABC transporter ATP-binding protein</fullName>
    </submittedName>
</protein>
<evidence type="ECO:0000256" key="1">
    <source>
        <dbReference type="ARBA" id="ARBA00005417"/>
    </source>
</evidence>
<dbReference type="InterPro" id="IPR003593">
    <property type="entry name" value="AAA+_ATPase"/>
</dbReference>
<dbReference type="SMART" id="SM00382">
    <property type="entry name" value="AAA"/>
    <property type="match status" value="1"/>
</dbReference>
<dbReference type="InterPro" id="IPR027417">
    <property type="entry name" value="P-loop_NTPase"/>
</dbReference>
<feature type="domain" description="ABC transporter" evidence="5">
    <location>
        <begin position="5"/>
        <end position="235"/>
    </location>
</feature>
<dbReference type="PANTHER" id="PTHR43335">
    <property type="entry name" value="ABC TRANSPORTER, ATP-BINDING PROTEIN"/>
    <property type="match status" value="1"/>
</dbReference>
<dbReference type="PROSITE" id="PS00211">
    <property type="entry name" value="ABC_TRANSPORTER_1"/>
    <property type="match status" value="1"/>
</dbReference>
<accession>A0A372FRE7</accession>
<evidence type="ECO:0000313" key="7">
    <source>
        <dbReference type="Proteomes" id="UP000262621"/>
    </source>
</evidence>
<dbReference type="PANTHER" id="PTHR43335:SF4">
    <property type="entry name" value="ABC TRANSPORTER, ATP-BINDING PROTEIN"/>
    <property type="match status" value="1"/>
</dbReference>
<evidence type="ECO:0000259" key="5">
    <source>
        <dbReference type="PROSITE" id="PS50893"/>
    </source>
</evidence>
<dbReference type="InterPro" id="IPR017871">
    <property type="entry name" value="ABC_transporter-like_CS"/>
</dbReference>
<proteinExistence type="inferred from homology"/>
<dbReference type="Pfam" id="PF00005">
    <property type="entry name" value="ABC_tran"/>
    <property type="match status" value="1"/>
</dbReference>
<dbReference type="GO" id="GO:0005524">
    <property type="term" value="F:ATP binding"/>
    <property type="evidence" value="ECO:0007669"/>
    <property type="project" value="UniProtKB-KW"/>
</dbReference>
<dbReference type="PROSITE" id="PS50893">
    <property type="entry name" value="ABC_TRANSPORTER_2"/>
    <property type="match status" value="1"/>
</dbReference>
<organism evidence="6 7">
    <name type="scientific">Micromonospora craniellae</name>
    <dbReference type="NCBI Taxonomy" id="2294034"/>
    <lineage>
        <taxon>Bacteria</taxon>
        <taxon>Bacillati</taxon>
        <taxon>Actinomycetota</taxon>
        <taxon>Actinomycetes</taxon>
        <taxon>Micromonosporales</taxon>
        <taxon>Micromonosporaceae</taxon>
        <taxon>Micromonospora</taxon>
    </lineage>
</organism>
<dbReference type="AlphaFoldDB" id="A0A372FRE7"/>
<keyword evidence="7" id="KW-1185">Reference proteome</keyword>
<comment type="caution">
    <text evidence="6">The sequence shown here is derived from an EMBL/GenBank/DDBJ whole genome shotgun (WGS) entry which is preliminary data.</text>
</comment>
<keyword evidence="2" id="KW-0813">Transport</keyword>
<evidence type="ECO:0000256" key="2">
    <source>
        <dbReference type="ARBA" id="ARBA00022448"/>
    </source>
</evidence>
<dbReference type="EMBL" id="QVFU01000065">
    <property type="protein sequence ID" value="RFS43352.1"/>
    <property type="molecule type" value="Genomic_DNA"/>
</dbReference>
<keyword evidence="4 6" id="KW-0067">ATP-binding</keyword>
<evidence type="ECO:0000256" key="3">
    <source>
        <dbReference type="ARBA" id="ARBA00022741"/>
    </source>
</evidence>
<gene>
    <name evidence="6" type="ORF">D0Q02_28280</name>
</gene>
<keyword evidence="3" id="KW-0547">Nucleotide-binding</keyword>
<dbReference type="Proteomes" id="UP000262621">
    <property type="component" value="Unassembled WGS sequence"/>
</dbReference>
<evidence type="ECO:0000313" key="6">
    <source>
        <dbReference type="EMBL" id="RFS43352.1"/>
    </source>
</evidence>
<dbReference type="SUPFAM" id="SSF52540">
    <property type="entry name" value="P-loop containing nucleoside triphosphate hydrolases"/>
    <property type="match status" value="1"/>
</dbReference>
<dbReference type="OrthoDB" id="9804819at2"/>
<reference evidence="6 7" key="1">
    <citation type="submission" date="2018-08" db="EMBL/GenBank/DDBJ databases">
        <title>Verrucosispora craniellae sp. nov., isolated from a marine sponge in the South China Sea.</title>
        <authorList>
            <person name="Li L."/>
            <person name="Lin H.W."/>
        </authorList>
    </citation>
    <scope>NUCLEOTIDE SEQUENCE [LARGE SCALE GENOMIC DNA]</scope>
    <source>
        <strain evidence="6 7">LHW63014</strain>
    </source>
</reference>
<dbReference type="RefSeq" id="WP_117231022.1">
    <property type="nucleotide sequence ID" value="NZ_CP061725.1"/>
</dbReference>
<dbReference type="Gene3D" id="3.40.50.300">
    <property type="entry name" value="P-loop containing nucleotide triphosphate hydrolases"/>
    <property type="match status" value="1"/>
</dbReference>
<name>A0A372FRE7_9ACTN</name>